<sequence length="197" mass="21446">MYGDPFRLAVIIGSVREGRFGPTVANWFVGQARQRQDLVLDVIDLAEIPLPPTGQAAPVSSGEYASPHVLSFASRIGAADAFVVVTPEYNHGYPGPLKIAIDSLNPEWHAKPVGFVSYGGISGGLRSVEQLRAVFAELHAVTIRETVSFTMAHSQFDEDGEPRDTETVNFAAKVLLDQIAWWACRLRESRAAHPYGA</sequence>
<dbReference type="EMBL" id="QTTT01000001">
    <property type="protein sequence ID" value="REE99056.1"/>
    <property type="molecule type" value="Genomic_DNA"/>
</dbReference>
<dbReference type="GO" id="GO:0005829">
    <property type="term" value="C:cytosol"/>
    <property type="evidence" value="ECO:0007669"/>
    <property type="project" value="TreeGrafter"/>
</dbReference>
<dbReference type="GO" id="GO:0016491">
    <property type="term" value="F:oxidoreductase activity"/>
    <property type="evidence" value="ECO:0007669"/>
    <property type="project" value="InterPro"/>
</dbReference>
<keyword evidence="3" id="KW-1185">Reference proteome</keyword>
<dbReference type="InterPro" id="IPR005025">
    <property type="entry name" value="FMN_Rdtase-like_dom"/>
</dbReference>
<evidence type="ECO:0000313" key="3">
    <source>
        <dbReference type="Proteomes" id="UP000256661"/>
    </source>
</evidence>
<dbReference type="Pfam" id="PF03358">
    <property type="entry name" value="FMN_red"/>
    <property type="match status" value="1"/>
</dbReference>
<dbReference type="Gene3D" id="3.40.50.360">
    <property type="match status" value="1"/>
</dbReference>
<evidence type="ECO:0000259" key="1">
    <source>
        <dbReference type="Pfam" id="PF03358"/>
    </source>
</evidence>
<dbReference type="Proteomes" id="UP000256661">
    <property type="component" value="Unassembled WGS sequence"/>
</dbReference>
<dbReference type="InterPro" id="IPR029039">
    <property type="entry name" value="Flavoprotein-like_sf"/>
</dbReference>
<protein>
    <submittedName>
        <fullName evidence="2">NAD(P)H-dependent FMN reductase</fullName>
    </submittedName>
</protein>
<dbReference type="SUPFAM" id="SSF52218">
    <property type="entry name" value="Flavoproteins"/>
    <property type="match status" value="1"/>
</dbReference>
<evidence type="ECO:0000313" key="2">
    <source>
        <dbReference type="EMBL" id="REE99056.1"/>
    </source>
</evidence>
<proteinExistence type="predicted"/>
<comment type="caution">
    <text evidence="2">The sequence shown here is derived from an EMBL/GenBank/DDBJ whole genome shotgun (WGS) entry which is preliminary data.</text>
</comment>
<dbReference type="RefSeq" id="WP_116024420.1">
    <property type="nucleotide sequence ID" value="NZ_QTTT01000001.1"/>
</dbReference>
<accession>A0A3D9SSV1</accession>
<dbReference type="GO" id="GO:0010181">
    <property type="term" value="F:FMN binding"/>
    <property type="evidence" value="ECO:0007669"/>
    <property type="project" value="TreeGrafter"/>
</dbReference>
<feature type="domain" description="NADPH-dependent FMN reductase-like" evidence="1">
    <location>
        <begin position="7"/>
        <end position="153"/>
    </location>
</feature>
<reference evidence="2 3" key="1">
    <citation type="submission" date="2018-08" db="EMBL/GenBank/DDBJ databases">
        <title>Sequencing the genomes of 1000 actinobacteria strains.</title>
        <authorList>
            <person name="Klenk H.-P."/>
        </authorList>
    </citation>
    <scope>NUCLEOTIDE SEQUENCE [LARGE SCALE GENOMIC DNA]</scope>
    <source>
        <strain evidence="2 3">DSM 43927</strain>
    </source>
</reference>
<dbReference type="OrthoDB" id="9812295at2"/>
<dbReference type="PANTHER" id="PTHR30543">
    <property type="entry name" value="CHROMATE REDUCTASE"/>
    <property type="match status" value="1"/>
</dbReference>
<dbReference type="InterPro" id="IPR050712">
    <property type="entry name" value="NAD(P)H-dep_reductase"/>
</dbReference>
<dbReference type="AlphaFoldDB" id="A0A3D9SSV1"/>
<gene>
    <name evidence="2" type="ORF">DFJ69_4561</name>
</gene>
<organism evidence="2 3">
    <name type="scientific">Thermomonospora umbrina</name>
    <dbReference type="NCBI Taxonomy" id="111806"/>
    <lineage>
        <taxon>Bacteria</taxon>
        <taxon>Bacillati</taxon>
        <taxon>Actinomycetota</taxon>
        <taxon>Actinomycetes</taxon>
        <taxon>Streptosporangiales</taxon>
        <taxon>Thermomonosporaceae</taxon>
        <taxon>Thermomonospora</taxon>
    </lineage>
</organism>
<name>A0A3D9SSV1_9ACTN</name>
<dbReference type="PANTHER" id="PTHR30543:SF21">
    <property type="entry name" value="NAD(P)H-DEPENDENT FMN REDUCTASE LOT6"/>
    <property type="match status" value="1"/>
</dbReference>